<dbReference type="EC" id="3.6.4.12" evidence="3"/>
<keyword evidence="6" id="KW-0378">Hydrolase</keyword>
<evidence type="ECO:0000256" key="4">
    <source>
        <dbReference type="ARBA" id="ARBA00022741"/>
    </source>
</evidence>
<dbReference type="AlphaFoldDB" id="A0A085M2U5"/>
<evidence type="ECO:0000256" key="3">
    <source>
        <dbReference type="ARBA" id="ARBA00012551"/>
    </source>
</evidence>
<evidence type="ECO:0000256" key="11">
    <source>
        <dbReference type="ARBA" id="ARBA00023204"/>
    </source>
</evidence>
<evidence type="ECO:0000313" key="17">
    <source>
        <dbReference type="Proteomes" id="UP000030764"/>
    </source>
</evidence>
<evidence type="ECO:0000256" key="1">
    <source>
        <dbReference type="ARBA" id="ARBA00004123"/>
    </source>
</evidence>
<dbReference type="PROSITE" id="PS00674">
    <property type="entry name" value="AAA"/>
    <property type="match status" value="1"/>
</dbReference>
<evidence type="ECO:0000256" key="12">
    <source>
        <dbReference type="ARBA" id="ARBA00023242"/>
    </source>
</evidence>
<reference evidence="16 17" key="1">
    <citation type="journal article" date="2014" name="Nat. Genet.">
        <title>Genome and transcriptome of the porcine whipworm Trichuris suis.</title>
        <authorList>
            <person name="Jex A.R."/>
            <person name="Nejsum P."/>
            <person name="Schwarz E.M."/>
            <person name="Hu L."/>
            <person name="Young N.D."/>
            <person name="Hall R.S."/>
            <person name="Korhonen P.K."/>
            <person name="Liao S."/>
            <person name="Thamsborg S."/>
            <person name="Xia J."/>
            <person name="Xu P."/>
            <person name="Wang S."/>
            <person name="Scheerlinck J.P."/>
            <person name="Hofmann A."/>
            <person name="Sternberg P.W."/>
            <person name="Wang J."/>
            <person name="Gasser R.B."/>
        </authorList>
    </citation>
    <scope>NUCLEOTIDE SEQUENCE [LARGE SCALE GENOMIC DNA]</scope>
    <source>
        <strain evidence="16">DCEP-RM93M</strain>
    </source>
</reference>
<gene>
    <name evidence="16" type="ORF">M513_07591</name>
</gene>
<evidence type="ECO:0000256" key="14">
    <source>
        <dbReference type="SAM" id="MobiDB-lite"/>
    </source>
</evidence>
<proteinExistence type="inferred from homology"/>
<keyword evidence="5" id="KW-0227">DNA damage</keyword>
<dbReference type="Gene3D" id="2.40.50.360">
    <property type="entry name" value="RuvB-like helicase, domain II"/>
    <property type="match status" value="1"/>
</dbReference>
<feature type="compositionally biased region" description="Basic and acidic residues" evidence="14">
    <location>
        <begin position="704"/>
        <end position="721"/>
    </location>
</feature>
<evidence type="ECO:0000256" key="5">
    <source>
        <dbReference type="ARBA" id="ARBA00022763"/>
    </source>
</evidence>
<evidence type="ECO:0000256" key="6">
    <source>
        <dbReference type="ARBA" id="ARBA00022801"/>
    </source>
</evidence>
<protein>
    <recommendedName>
        <fullName evidence="3">DNA helicase</fullName>
        <ecNumber evidence="3">3.6.4.12</ecNumber>
    </recommendedName>
    <alternativeName>
        <fullName evidence="13">Reptin</fullName>
    </alternativeName>
</protein>
<dbReference type="SMART" id="SM00382">
    <property type="entry name" value="AAA"/>
    <property type="match status" value="2"/>
</dbReference>
<feature type="region of interest" description="Disordered" evidence="14">
    <location>
        <begin position="523"/>
        <end position="569"/>
    </location>
</feature>
<feature type="compositionally biased region" description="Polar residues" evidence="14">
    <location>
        <begin position="589"/>
        <end position="599"/>
    </location>
</feature>
<dbReference type="InterPro" id="IPR003960">
    <property type="entry name" value="ATPase_AAA_CS"/>
</dbReference>
<dbReference type="FunFam" id="3.40.50.300:FF:002221">
    <property type="entry name" value="RuvB-like 2"/>
    <property type="match status" value="2"/>
</dbReference>
<keyword evidence="8" id="KW-0067">ATP-binding</keyword>
<evidence type="ECO:0000313" key="16">
    <source>
        <dbReference type="EMBL" id="KFD51541.1"/>
    </source>
</evidence>
<keyword evidence="10" id="KW-0804">Transcription</keyword>
<keyword evidence="9" id="KW-0805">Transcription regulation</keyword>
<dbReference type="GO" id="GO:0016887">
    <property type="term" value="F:ATP hydrolysis activity"/>
    <property type="evidence" value="ECO:0007669"/>
    <property type="project" value="InterPro"/>
</dbReference>
<dbReference type="InterPro" id="IPR003593">
    <property type="entry name" value="AAA+_ATPase"/>
</dbReference>
<name>A0A085M2U5_9BILA</name>
<evidence type="ECO:0000259" key="15">
    <source>
        <dbReference type="SMART" id="SM00382"/>
    </source>
</evidence>
<dbReference type="InterPro" id="IPR003959">
    <property type="entry name" value="ATPase_AAA_core"/>
</dbReference>
<dbReference type="Pfam" id="PF00004">
    <property type="entry name" value="AAA"/>
    <property type="match status" value="1"/>
</dbReference>
<keyword evidence="7" id="KW-0347">Helicase</keyword>
<dbReference type="Pfam" id="PF17856">
    <property type="entry name" value="TIP49_C"/>
    <property type="match status" value="1"/>
</dbReference>
<feature type="compositionally biased region" description="Basic and acidic residues" evidence="14">
    <location>
        <begin position="529"/>
        <end position="548"/>
    </location>
</feature>
<dbReference type="GO" id="GO:0006281">
    <property type="term" value="P:DNA repair"/>
    <property type="evidence" value="ECO:0007669"/>
    <property type="project" value="UniProtKB-KW"/>
</dbReference>
<dbReference type="FunFam" id="1.10.8.60:FF:000022">
    <property type="entry name" value="Fidgetin like 1"/>
    <property type="match status" value="1"/>
</dbReference>
<dbReference type="InterPro" id="IPR041569">
    <property type="entry name" value="AAA_lid_3"/>
</dbReference>
<organism evidence="16 17">
    <name type="scientific">Trichuris suis</name>
    <name type="common">pig whipworm</name>
    <dbReference type="NCBI Taxonomy" id="68888"/>
    <lineage>
        <taxon>Eukaryota</taxon>
        <taxon>Metazoa</taxon>
        <taxon>Ecdysozoa</taxon>
        <taxon>Nematoda</taxon>
        <taxon>Enoplea</taxon>
        <taxon>Dorylaimia</taxon>
        <taxon>Trichinellida</taxon>
        <taxon>Trichuridae</taxon>
        <taxon>Trichuris</taxon>
    </lineage>
</organism>
<feature type="domain" description="AAA+ ATPase" evidence="15">
    <location>
        <begin position="791"/>
        <end position="927"/>
    </location>
</feature>
<evidence type="ECO:0000256" key="7">
    <source>
        <dbReference type="ARBA" id="ARBA00022806"/>
    </source>
</evidence>
<dbReference type="FunFam" id="3.40.50.300:FF:000093">
    <property type="entry name" value="Fidgetin-like 1"/>
    <property type="match status" value="1"/>
</dbReference>
<dbReference type="GO" id="GO:0008017">
    <property type="term" value="F:microtubule binding"/>
    <property type="evidence" value="ECO:0007669"/>
    <property type="project" value="UniProtKB-ARBA"/>
</dbReference>
<feature type="region of interest" description="Disordered" evidence="14">
    <location>
        <begin position="589"/>
        <end position="617"/>
    </location>
</feature>
<feature type="compositionally biased region" description="Basic and acidic residues" evidence="14">
    <location>
        <begin position="602"/>
        <end position="612"/>
    </location>
</feature>
<evidence type="ECO:0000256" key="10">
    <source>
        <dbReference type="ARBA" id="ARBA00023163"/>
    </source>
</evidence>
<dbReference type="InterPro" id="IPR041048">
    <property type="entry name" value="RuvB-like_C"/>
</dbReference>
<sequence length="1034" mass="114578">ARWDDKYEISGQKALYSYHRLLLVPWLFRSWKLIAVVQLIPLTMIPSLAAEATDLPTLERIGMHSHIRGLGMKSDFEPDSDNKGMVGQLAARKAAAVVVKMIKEGILAGRAILLAGPPGSGKTAIAMGMCQDLGKDTPMTILSGSEIYSVDVSKSELLAQAIRKSIGIRIKEESEVVQGEVIFLDITRSLTAAGGKTGKLTLKTMDMEAVYDIGAKLIDELVKQKVVAGDVIQIDKAANKITKLGVSSTRSVDFQALGPDVKVVSCPSGELQQRHENVHTLTLHDLDIINSRKQGVVALFTGDTGEVSSEVRDQINAKMKEWREEGKASIIPGVLFIDEVHMLDVESFSYLNRALESEFSPVVVMATNRTVSKVRGTNIESPYGIPADFLDRLIIIKSQPYSSEDIFHIIKIRCKEEDVNIGDQAAHALTQLGMDCSLRYAMQLICVANVLAKRRKAAEVEMEDVRMAYELFWDETRSAAYLDEERSKETNDVTPMDATKMEDEVNGVFNLWKQLHDKKLQQVVTSPPVHERTDSDEVEWESERKEETSTSSKQLDSLHGEREQNFEVRRSNNIGDKLVRPLDGFQCASELTDSSGSSRGSKHGDVSDERKNATSTSDSQVFKPFSYAWKQKCPSEVSGSNEVVDRGTEKARMTADDAVGNKKLAYRNASRSIPSFSMYSCCKRPLGLVCRDFKPPVKSASDSKYPEREKVFPSRGDEQSPKEWGVSATSSESVVNGVDKELVQMIENEIVQLASFSWDDVAGLTEVKSAIKEIVVWPMLRPDIFTGLRAPSKGVLLFGPPGTGKTLIGSCIASQCKATFFSVSASSLTSKWVGEGEKLVRTLFAVARARSPSVIFIDEVDSLLTKRSDCDNDSMRRMKNEFFSQMEGVGVSKEERLLVIGATNRPWELDEAARRRFTRRLYIPLPNLQARADIIRRLLTGHTNSLSDDAVNSIAQQCEGYSGADVAEVCREAALFPIRRIAEVESIDVEQVPPISEDDFKSALLRIRATVCLSGIDEYEKWNSQYGFTHSAQT</sequence>
<feature type="compositionally biased region" description="Basic and acidic residues" evidence="14">
    <location>
        <begin position="556"/>
        <end position="569"/>
    </location>
</feature>
<keyword evidence="11" id="KW-0234">DNA repair</keyword>
<evidence type="ECO:0000256" key="9">
    <source>
        <dbReference type="ARBA" id="ARBA00023015"/>
    </source>
</evidence>
<dbReference type="Proteomes" id="UP000030764">
    <property type="component" value="Unassembled WGS sequence"/>
</dbReference>
<dbReference type="PANTHER" id="PTHR11093">
    <property type="entry name" value="RUVB-RELATED REPTIN AND PONTIN"/>
    <property type="match status" value="1"/>
</dbReference>
<dbReference type="EMBL" id="KL363238">
    <property type="protein sequence ID" value="KFD51541.1"/>
    <property type="molecule type" value="Genomic_DNA"/>
</dbReference>
<feature type="non-terminal residue" evidence="16">
    <location>
        <position position="1"/>
    </location>
</feature>
<comment type="subcellular location">
    <subcellularLocation>
        <location evidence="1">Nucleus</location>
    </subcellularLocation>
</comment>
<accession>A0A085M2U5</accession>
<evidence type="ECO:0000256" key="8">
    <source>
        <dbReference type="ARBA" id="ARBA00022840"/>
    </source>
</evidence>
<dbReference type="Gene3D" id="3.40.50.300">
    <property type="entry name" value="P-loop containing nucleotide triphosphate hydrolases"/>
    <property type="match status" value="2"/>
</dbReference>
<comment type="similarity">
    <text evidence="2">Belongs to the RuvB family.</text>
</comment>
<dbReference type="Pfam" id="PF17862">
    <property type="entry name" value="AAA_lid_3"/>
    <property type="match status" value="1"/>
</dbReference>
<dbReference type="FunFam" id="1.10.8.60:FF:000010">
    <property type="entry name" value="RuvB-like helicase"/>
    <property type="match status" value="1"/>
</dbReference>
<keyword evidence="12" id="KW-0539">Nucleus</keyword>
<dbReference type="GO" id="GO:0005524">
    <property type="term" value="F:ATP binding"/>
    <property type="evidence" value="ECO:0007669"/>
    <property type="project" value="UniProtKB-KW"/>
</dbReference>
<dbReference type="Pfam" id="PF06068">
    <property type="entry name" value="TIP49"/>
    <property type="match status" value="1"/>
</dbReference>
<dbReference type="FunFam" id="2.40.50.360:FF:000002">
    <property type="entry name" value="RuvB-like helicase"/>
    <property type="match status" value="1"/>
</dbReference>
<dbReference type="InterPro" id="IPR027417">
    <property type="entry name" value="P-loop_NTPase"/>
</dbReference>
<dbReference type="CDD" id="cd00009">
    <property type="entry name" value="AAA"/>
    <property type="match status" value="1"/>
</dbReference>
<dbReference type="SUPFAM" id="SSF52540">
    <property type="entry name" value="P-loop containing nucleoside triphosphate hydrolases"/>
    <property type="match status" value="2"/>
</dbReference>
<dbReference type="InterPro" id="IPR042487">
    <property type="entry name" value="RuvBL1/2_DNA/RNA_bd_dom"/>
</dbReference>
<feature type="region of interest" description="Disordered" evidence="14">
    <location>
        <begin position="698"/>
        <end position="728"/>
    </location>
</feature>
<dbReference type="Gene3D" id="1.10.8.60">
    <property type="match status" value="2"/>
</dbReference>
<dbReference type="GO" id="GO:0010557">
    <property type="term" value="P:positive regulation of macromolecule biosynthetic process"/>
    <property type="evidence" value="ECO:0007669"/>
    <property type="project" value="UniProtKB-ARBA"/>
</dbReference>
<keyword evidence="4" id="KW-0547">Nucleotide-binding</keyword>
<dbReference type="InterPro" id="IPR010339">
    <property type="entry name" value="TIP49_P-loop"/>
</dbReference>
<dbReference type="GO" id="GO:0003678">
    <property type="term" value="F:DNA helicase activity"/>
    <property type="evidence" value="ECO:0007669"/>
    <property type="project" value="UniProtKB-EC"/>
</dbReference>
<dbReference type="GO" id="GO:0005634">
    <property type="term" value="C:nucleus"/>
    <property type="evidence" value="ECO:0007669"/>
    <property type="project" value="UniProtKB-SubCell"/>
</dbReference>
<evidence type="ECO:0000256" key="2">
    <source>
        <dbReference type="ARBA" id="ARBA00007519"/>
    </source>
</evidence>
<keyword evidence="17" id="KW-1185">Reference proteome</keyword>
<feature type="domain" description="AAA+ ATPase" evidence="15">
    <location>
        <begin position="108"/>
        <end position="400"/>
    </location>
</feature>
<evidence type="ECO:0000256" key="13">
    <source>
        <dbReference type="ARBA" id="ARBA00077211"/>
    </source>
</evidence>
<dbReference type="InterPro" id="IPR027238">
    <property type="entry name" value="RuvB-like"/>
</dbReference>